<dbReference type="AlphaFoldDB" id="A0A270BTR7"/>
<comment type="caution">
    <text evidence="4">The sequence shown here is derived from an EMBL/GenBank/DDBJ whole genome shotgun (WGS) entry which is preliminary data.</text>
</comment>
<accession>A0A270BTR7</accession>
<reference evidence="4 5" key="1">
    <citation type="submission" date="2017-04" db="EMBL/GenBank/DDBJ databases">
        <title>Kefir bacterial isolates.</title>
        <authorList>
            <person name="Kim Y."/>
            <person name="Blasche S."/>
            <person name="Patil K.R."/>
        </authorList>
    </citation>
    <scope>NUCLEOTIDE SEQUENCE [LARGE SCALE GENOMIC DNA]</scope>
    <source>
        <strain evidence="4 5">KR-2</strain>
    </source>
</reference>
<keyword evidence="2 3" id="KW-0694">RNA-binding</keyword>
<organism evidence="4 5">
    <name type="scientific">Acetobacter syzygii</name>
    <dbReference type="NCBI Taxonomy" id="146476"/>
    <lineage>
        <taxon>Bacteria</taxon>
        <taxon>Pseudomonadati</taxon>
        <taxon>Pseudomonadota</taxon>
        <taxon>Alphaproteobacteria</taxon>
        <taxon>Acetobacterales</taxon>
        <taxon>Acetobacteraceae</taxon>
        <taxon>Acetobacter</taxon>
    </lineage>
</organism>
<evidence type="ECO:0000313" key="4">
    <source>
        <dbReference type="EMBL" id="PAL28405.1"/>
    </source>
</evidence>
<dbReference type="PROSITE" id="PS01317">
    <property type="entry name" value="SSRP"/>
    <property type="match status" value="1"/>
</dbReference>
<evidence type="ECO:0000256" key="3">
    <source>
        <dbReference type="HAMAP-Rule" id="MF_00023"/>
    </source>
</evidence>
<keyword evidence="1 3" id="KW-0963">Cytoplasm</keyword>
<dbReference type="Gene3D" id="2.40.280.10">
    <property type="match status" value="1"/>
</dbReference>
<dbReference type="NCBIfam" id="TIGR00086">
    <property type="entry name" value="smpB"/>
    <property type="match status" value="1"/>
</dbReference>
<dbReference type="PANTHER" id="PTHR30308">
    <property type="entry name" value="TMRNA-BINDING COMPONENT OF TRANS-TRANSLATION TAGGING COMPLEX"/>
    <property type="match status" value="1"/>
</dbReference>
<gene>
    <name evidence="3" type="primary">smpB</name>
    <name evidence="4" type="ORF">B9K05_03775</name>
</gene>
<evidence type="ECO:0000256" key="2">
    <source>
        <dbReference type="ARBA" id="ARBA00022884"/>
    </source>
</evidence>
<keyword evidence="5" id="KW-1185">Reference proteome</keyword>
<dbReference type="STRING" id="1231343.Absy_014_032"/>
<dbReference type="GO" id="GO:0005829">
    <property type="term" value="C:cytosol"/>
    <property type="evidence" value="ECO:0007669"/>
    <property type="project" value="TreeGrafter"/>
</dbReference>
<dbReference type="Proteomes" id="UP000216033">
    <property type="component" value="Unassembled WGS sequence"/>
</dbReference>
<dbReference type="OrthoDB" id="9805462at2"/>
<dbReference type="PANTHER" id="PTHR30308:SF2">
    <property type="entry name" value="SSRA-BINDING PROTEIN"/>
    <property type="match status" value="1"/>
</dbReference>
<proteinExistence type="inferred from homology"/>
<name>A0A270BTR7_9PROT</name>
<dbReference type="NCBIfam" id="NF003843">
    <property type="entry name" value="PRK05422.1"/>
    <property type="match status" value="1"/>
</dbReference>
<dbReference type="GO" id="GO:0070930">
    <property type="term" value="P:trans-translation-dependent protein tagging"/>
    <property type="evidence" value="ECO:0007669"/>
    <property type="project" value="TreeGrafter"/>
</dbReference>
<dbReference type="CDD" id="cd09294">
    <property type="entry name" value="SmpB"/>
    <property type="match status" value="1"/>
</dbReference>
<comment type="subcellular location">
    <subcellularLocation>
        <location evidence="3">Cytoplasm</location>
    </subcellularLocation>
    <text evidence="3">The tmRNA-SmpB complex associates with stalled 70S ribosomes.</text>
</comment>
<dbReference type="RefSeq" id="WP_048853858.1">
    <property type="nucleotide sequence ID" value="NZ_BAMZ01000014.1"/>
</dbReference>
<dbReference type="HAMAP" id="MF_00023">
    <property type="entry name" value="SmpB"/>
    <property type="match status" value="1"/>
</dbReference>
<dbReference type="GO" id="GO:0070929">
    <property type="term" value="P:trans-translation"/>
    <property type="evidence" value="ECO:0007669"/>
    <property type="project" value="UniProtKB-UniRule"/>
</dbReference>
<comment type="function">
    <text evidence="3">Required for rescue of stalled ribosomes mediated by trans-translation. Binds to transfer-messenger RNA (tmRNA), required for stable association of tmRNA with ribosomes. tmRNA and SmpB together mimic tRNA shape, replacing the anticodon stem-loop with SmpB. tmRNA is encoded by the ssrA gene; the 2 termini fold to resemble tRNA(Ala) and it encodes a 'tag peptide', a short internal open reading frame. During trans-translation Ala-aminoacylated tmRNA acts like a tRNA, entering the A-site of stalled ribosomes, displacing the stalled mRNA. The ribosome then switches to translate the ORF on the tmRNA; the nascent peptide is terminated with the 'tag peptide' encoded by the tmRNA and targeted for degradation. The ribosome is freed to recommence translation, which seems to be the essential function of trans-translation.</text>
</comment>
<protein>
    <recommendedName>
        <fullName evidence="3">SsrA-binding protein</fullName>
    </recommendedName>
    <alternativeName>
        <fullName evidence="3">Small protein B</fullName>
    </alternativeName>
</protein>
<dbReference type="GO" id="GO:0003723">
    <property type="term" value="F:RNA binding"/>
    <property type="evidence" value="ECO:0007669"/>
    <property type="project" value="UniProtKB-UniRule"/>
</dbReference>
<sequence>MSGKSGKSGKSTMISHGMVAQNRKARFNYTIKETIEAGLVLKGPEVKSLRLGRATIGEAFAGERNGELWLFNSYIPEYQGGVLSRFDSRAPRKLLMHRKQAQKFMGAIAKQGATLVPLDIHFNDRGLAKVTLGLGVGKKSVDKRQTVADRDWQRDKARLIRNKGKGDY</sequence>
<dbReference type="SUPFAM" id="SSF74982">
    <property type="entry name" value="Small protein B (SmpB)"/>
    <property type="match status" value="1"/>
</dbReference>
<evidence type="ECO:0000256" key="1">
    <source>
        <dbReference type="ARBA" id="ARBA00022490"/>
    </source>
</evidence>
<comment type="similarity">
    <text evidence="3">Belongs to the SmpB family.</text>
</comment>
<dbReference type="GeneID" id="98302472"/>
<dbReference type="InterPro" id="IPR023620">
    <property type="entry name" value="SmpB"/>
</dbReference>
<dbReference type="EMBL" id="NDFP01000002">
    <property type="protein sequence ID" value="PAL28405.1"/>
    <property type="molecule type" value="Genomic_DNA"/>
</dbReference>
<dbReference type="Pfam" id="PF01668">
    <property type="entry name" value="SmpB"/>
    <property type="match status" value="1"/>
</dbReference>
<dbReference type="InterPro" id="IPR020081">
    <property type="entry name" value="SsrA-bd_prot_CS"/>
</dbReference>
<dbReference type="InterPro" id="IPR000037">
    <property type="entry name" value="SsrA-bd_prot"/>
</dbReference>
<evidence type="ECO:0000313" key="5">
    <source>
        <dbReference type="Proteomes" id="UP000216033"/>
    </source>
</evidence>